<reference evidence="1" key="1">
    <citation type="submission" date="2022-05" db="EMBL/GenBank/DDBJ databases">
        <title>The Musa troglodytarum L. genome provides insights into the mechanism of non-climacteric behaviour and enrichment of carotenoids.</title>
        <authorList>
            <person name="Wang J."/>
        </authorList>
    </citation>
    <scope>NUCLEOTIDE SEQUENCE</scope>
    <source>
        <tissue evidence="1">Leaf</tissue>
    </source>
</reference>
<sequence length="98" mass="10829">MCGLRRFGEEDAANEVENDFEVWYECGSLPAQSLPVCACEVLSRLAWHTVKCLGNSQPTTDKEDIGGGYCNAKRRFGYDLIGCQQQLDESVFGCDLLG</sequence>
<accession>A0A9E7GB53</accession>
<name>A0A9E7GB53_9LILI</name>
<dbReference type="Proteomes" id="UP001055439">
    <property type="component" value="Chromosome 6"/>
</dbReference>
<dbReference type="AlphaFoldDB" id="A0A9E7GB53"/>
<evidence type="ECO:0000313" key="1">
    <source>
        <dbReference type="EMBL" id="URE11786.1"/>
    </source>
</evidence>
<organism evidence="1 2">
    <name type="scientific">Musa troglodytarum</name>
    <name type="common">fe'i banana</name>
    <dbReference type="NCBI Taxonomy" id="320322"/>
    <lineage>
        <taxon>Eukaryota</taxon>
        <taxon>Viridiplantae</taxon>
        <taxon>Streptophyta</taxon>
        <taxon>Embryophyta</taxon>
        <taxon>Tracheophyta</taxon>
        <taxon>Spermatophyta</taxon>
        <taxon>Magnoliopsida</taxon>
        <taxon>Liliopsida</taxon>
        <taxon>Zingiberales</taxon>
        <taxon>Musaceae</taxon>
        <taxon>Musa</taxon>
    </lineage>
</organism>
<protein>
    <submittedName>
        <fullName evidence="1">Uncharacterized protein</fullName>
    </submittedName>
</protein>
<evidence type="ECO:0000313" key="2">
    <source>
        <dbReference type="Proteomes" id="UP001055439"/>
    </source>
</evidence>
<gene>
    <name evidence="1" type="ORF">MUK42_04242</name>
</gene>
<dbReference type="OrthoDB" id="675068at2759"/>
<keyword evidence="2" id="KW-1185">Reference proteome</keyword>
<proteinExistence type="predicted"/>
<dbReference type="EMBL" id="CP097508">
    <property type="protein sequence ID" value="URE11786.1"/>
    <property type="molecule type" value="Genomic_DNA"/>
</dbReference>